<keyword evidence="6 9" id="KW-0333">Golgi apparatus</keyword>
<dbReference type="GO" id="GO:0000139">
    <property type="term" value="C:Golgi membrane"/>
    <property type="evidence" value="ECO:0007669"/>
    <property type="project" value="UniProtKB-SubCell"/>
</dbReference>
<evidence type="ECO:0000313" key="10">
    <source>
        <dbReference type="EMBL" id="KAG0723094.1"/>
    </source>
</evidence>
<dbReference type="OrthoDB" id="2019940at2759"/>
<keyword evidence="9" id="KW-0119">Carbohydrate metabolism</keyword>
<keyword evidence="7" id="KW-0472">Membrane</keyword>
<evidence type="ECO:0000256" key="1">
    <source>
        <dbReference type="ARBA" id="ARBA00004323"/>
    </source>
</evidence>
<dbReference type="AlphaFoldDB" id="A0A8J5CVZ8"/>
<dbReference type="PANTHER" id="PTHR12137">
    <property type="entry name" value="CARBOHYDRATE SULFOTRANSFERASE"/>
    <property type="match status" value="1"/>
</dbReference>
<accession>A0A8J5CVZ8</accession>
<evidence type="ECO:0000256" key="5">
    <source>
        <dbReference type="ARBA" id="ARBA00022989"/>
    </source>
</evidence>
<dbReference type="GO" id="GO:0008146">
    <property type="term" value="F:sulfotransferase activity"/>
    <property type="evidence" value="ECO:0007669"/>
    <property type="project" value="InterPro"/>
</dbReference>
<keyword evidence="11" id="KW-1185">Reference proteome</keyword>
<dbReference type="GO" id="GO:0016051">
    <property type="term" value="P:carbohydrate biosynthetic process"/>
    <property type="evidence" value="ECO:0007669"/>
    <property type="project" value="InterPro"/>
</dbReference>
<keyword evidence="4" id="KW-0812">Transmembrane</keyword>
<dbReference type="EMBL" id="JACEEZ010008640">
    <property type="protein sequence ID" value="KAG0723094.1"/>
    <property type="molecule type" value="Genomic_DNA"/>
</dbReference>
<gene>
    <name evidence="10" type="primary">chst10</name>
    <name evidence="10" type="ORF">GWK47_043281</name>
</gene>
<keyword evidence="5" id="KW-1133">Transmembrane helix</keyword>
<evidence type="ECO:0000256" key="9">
    <source>
        <dbReference type="RuleBase" id="RU364020"/>
    </source>
</evidence>
<dbReference type="PANTHER" id="PTHR12137:SF54">
    <property type="entry name" value="CARBOHYDRATE SULFOTRANSFERASE"/>
    <property type="match status" value="1"/>
</dbReference>
<dbReference type="Proteomes" id="UP000770661">
    <property type="component" value="Unassembled WGS sequence"/>
</dbReference>
<dbReference type="InterPro" id="IPR018011">
    <property type="entry name" value="Carb_sulfotrans_8-10"/>
</dbReference>
<keyword evidence="9" id="KW-0735">Signal-anchor</keyword>
<keyword evidence="8 9" id="KW-0325">Glycoprotein</keyword>
<evidence type="ECO:0000313" key="11">
    <source>
        <dbReference type="Proteomes" id="UP000770661"/>
    </source>
</evidence>
<comment type="similarity">
    <text evidence="2 9">Belongs to the sulfotransferase 2 family.</text>
</comment>
<evidence type="ECO:0000256" key="2">
    <source>
        <dbReference type="ARBA" id="ARBA00006339"/>
    </source>
</evidence>
<protein>
    <recommendedName>
        <fullName evidence="9">Carbohydrate sulfotransferase</fullName>
        <ecNumber evidence="9">2.8.2.-</ecNumber>
    </recommendedName>
</protein>
<proteinExistence type="inferred from homology"/>
<comment type="caution">
    <text evidence="10">The sequence shown here is derived from an EMBL/GenBank/DDBJ whole genome shotgun (WGS) entry which is preliminary data.</text>
</comment>
<sequence length="174" mass="20242">MLLETDNNSIYTKPAPLSTLDGDLQRIQQRMEGRMDKIKQVCSNENITKKSFTPQAIASARYMTEVLEDHRLLMCVVHKAGSSTWNTILAHHYNKFEELIQGDNMYKMISKLRPPREEYDRVIHSPSLFKVFMARNPFERVLSGFRNRIVTPAKMSAQAKKYVPHVLLYNRGIR</sequence>
<reference evidence="10" key="1">
    <citation type="submission" date="2020-07" db="EMBL/GenBank/DDBJ databases">
        <title>The High-quality genome of the commercially important snow crab, Chionoecetes opilio.</title>
        <authorList>
            <person name="Jeong J.-H."/>
            <person name="Ryu S."/>
        </authorList>
    </citation>
    <scope>NUCLEOTIDE SEQUENCE</scope>
    <source>
        <strain evidence="10">MADBK_172401_WGS</strain>
        <tissue evidence="10">Digestive gland</tissue>
    </source>
</reference>
<dbReference type="InterPro" id="IPR005331">
    <property type="entry name" value="Sulfotransferase"/>
</dbReference>
<keyword evidence="3 9" id="KW-0808">Transferase</keyword>
<evidence type="ECO:0000256" key="8">
    <source>
        <dbReference type="ARBA" id="ARBA00023180"/>
    </source>
</evidence>
<evidence type="ECO:0000256" key="4">
    <source>
        <dbReference type="ARBA" id="ARBA00022692"/>
    </source>
</evidence>
<evidence type="ECO:0000256" key="3">
    <source>
        <dbReference type="ARBA" id="ARBA00022679"/>
    </source>
</evidence>
<dbReference type="EC" id="2.8.2.-" evidence="9"/>
<dbReference type="Pfam" id="PF03567">
    <property type="entry name" value="Sulfotransfer_2"/>
    <property type="match status" value="1"/>
</dbReference>
<evidence type="ECO:0000256" key="7">
    <source>
        <dbReference type="ARBA" id="ARBA00023136"/>
    </source>
</evidence>
<organism evidence="10 11">
    <name type="scientific">Chionoecetes opilio</name>
    <name type="common">Atlantic snow crab</name>
    <name type="synonym">Cancer opilio</name>
    <dbReference type="NCBI Taxonomy" id="41210"/>
    <lineage>
        <taxon>Eukaryota</taxon>
        <taxon>Metazoa</taxon>
        <taxon>Ecdysozoa</taxon>
        <taxon>Arthropoda</taxon>
        <taxon>Crustacea</taxon>
        <taxon>Multicrustacea</taxon>
        <taxon>Malacostraca</taxon>
        <taxon>Eumalacostraca</taxon>
        <taxon>Eucarida</taxon>
        <taxon>Decapoda</taxon>
        <taxon>Pleocyemata</taxon>
        <taxon>Brachyura</taxon>
        <taxon>Eubrachyura</taxon>
        <taxon>Majoidea</taxon>
        <taxon>Majidae</taxon>
        <taxon>Chionoecetes</taxon>
    </lineage>
</organism>
<evidence type="ECO:0000256" key="6">
    <source>
        <dbReference type="ARBA" id="ARBA00023034"/>
    </source>
</evidence>
<comment type="subcellular location">
    <subcellularLocation>
        <location evidence="1 9">Golgi apparatus membrane</location>
        <topology evidence="1 9">Single-pass type II membrane protein</topology>
    </subcellularLocation>
</comment>
<name>A0A8J5CVZ8_CHIOP</name>